<evidence type="ECO:0000256" key="2">
    <source>
        <dbReference type="ARBA" id="ARBA00023015"/>
    </source>
</evidence>
<dbReference type="Gene3D" id="1.10.10.10">
    <property type="entry name" value="Winged helix-like DNA-binding domain superfamily/Winged helix DNA-binding domain"/>
    <property type="match status" value="1"/>
</dbReference>
<reference evidence="6 7" key="1">
    <citation type="submission" date="2024-03" db="EMBL/GenBank/DDBJ databases">
        <title>Novel species of the genus Variovorax.</title>
        <authorList>
            <person name="Liu Q."/>
            <person name="Xin Y.-H."/>
        </authorList>
    </citation>
    <scope>NUCLEOTIDE SEQUENCE [LARGE SCALE GENOMIC DNA]</scope>
    <source>
        <strain evidence="6 7">KACC 18899</strain>
    </source>
</reference>
<evidence type="ECO:0000259" key="5">
    <source>
        <dbReference type="PROSITE" id="PS50931"/>
    </source>
</evidence>
<proteinExistence type="inferred from homology"/>
<gene>
    <name evidence="6" type="ORF">WKW77_09590</name>
</gene>
<evidence type="ECO:0000256" key="4">
    <source>
        <dbReference type="ARBA" id="ARBA00023163"/>
    </source>
</evidence>
<feature type="domain" description="HTH lysR-type" evidence="5">
    <location>
        <begin position="1"/>
        <end position="58"/>
    </location>
</feature>
<dbReference type="Pfam" id="PF03466">
    <property type="entry name" value="LysR_substrate"/>
    <property type="match status" value="1"/>
</dbReference>
<dbReference type="InterPro" id="IPR058163">
    <property type="entry name" value="LysR-type_TF_proteobact-type"/>
</dbReference>
<dbReference type="Gene3D" id="3.40.190.290">
    <property type="match status" value="1"/>
</dbReference>
<dbReference type="PROSITE" id="PS50931">
    <property type="entry name" value="HTH_LYSR"/>
    <property type="match status" value="1"/>
</dbReference>
<dbReference type="InterPro" id="IPR036388">
    <property type="entry name" value="WH-like_DNA-bd_sf"/>
</dbReference>
<evidence type="ECO:0000256" key="3">
    <source>
        <dbReference type="ARBA" id="ARBA00023125"/>
    </source>
</evidence>
<evidence type="ECO:0000313" key="6">
    <source>
        <dbReference type="EMBL" id="MEJ8811319.1"/>
    </source>
</evidence>
<evidence type="ECO:0000313" key="7">
    <source>
        <dbReference type="Proteomes" id="UP001365846"/>
    </source>
</evidence>
<dbReference type="InterPro" id="IPR036390">
    <property type="entry name" value="WH_DNA-bd_sf"/>
</dbReference>
<dbReference type="PANTHER" id="PTHR30537:SF5">
    <property type="entry name" value="HTH-TYPE TRANSCRIPTIONAL ACTIVATOR TTDR-RELATED"/>
    <property type="match status" value="1"/>
</dbReference>
<dbReference type="RefSeq" id="WP_340356617.1">
    <property type="nucleotide sequence ID" value="NZ_JBBKZU010000003.1"/>
</dbReference>
<protein>
    <submittedName>
        <fullName evidence="6">LysR family transcriptional regulator</fullName>
    </submittedName>
</protein>
<dbReference type="InterPro" id="IPR005119">
    <property type="entry name" value="LysR_subst-bd"/>
</dbReference>
<name>A0ABU8VCC5_9BURK</name>
<comment type="caution">
    <text evidence="6">The sequence shown here is derived from an EMBL/GenBank/DDBJ whole genome shotgun (WGS) entry which is preliminary data.</text>
</comment>
<dbReference type="SUPFAM" id="SSF46785">
    <property type="entry name" value="Winged helix' DNA-binding domain"/>
    <property type="match status" value="1"/>
</dbReference>
<dbReference type="PANTHER" id="PTHR30537">
    <property type="entry name" value="HTH-TYPE TRANSCRIPTIONAL REGULATOR"/>
    <property type="match status" value="1"/>
</dbReference>
<sequence length="314" mass="34960">MERSDLELVVAIRDRGSLAAAALALDVVPSVVTKRLGSLEARLGQRLFERTTRRLSATAEGEAVCLHARALLDGFAALENELRERQTQLNGTIRLVATFGFGRLWLGPALALFNERHPGLHIQLTLAEKLPDLGAEGYDGAVWLWAPQPRHAGDWVTRRIARNQRVLAAAPAYLTRRSHPPDLASLASHDCLVARENSSGDEREFALWTLRHQKDGSSARVRVRGPLSSNSGELVRDWCLAGRGLMLRSLWDIAPHLASGELVRVLPQFAMPDADIQWIAPWRPKTPKRVRLLIDFLVERFRNEPWKGAGARPS</sequence>
<dbReference type="InterPro" id="IPR000847">
    <property type="entry name" value="LysR_HTH_N"/>
</dbReference>
<keyword evidence="4" id="KW-0804">Transcription</keyword>
<accession>A0ABU8VCC5</accession>
<evidence type="ECO:0000256" key="1">
    <source>
        <dbReference type="ARBA" id="ARBA00009437"/>
    </source>
</evidence>
<keyword evidence="7" id="KW-1185">Reference proteome</keyword>
<dbReference type="Proteomes" id="UP001365846">
    <property type="component" value="Unassembled WGS sequence"/>
</dbReference>
<comment type="similarity">
    <text evidence="1">Belongs to the LysR transcriptional regulatory family.</text>
</comment>
<dbReference type="Pfam" id="PF00126">
    <property type="entry name" value="HTH_1"/>
    <property type="match status" value="1"/>
</dbReference>
<organism evidence="6 7">
    <name type="scientific">Variovorax ureilyticus</name>
    <dbReference type="NCBI Taxonomy" id="1836198"/>
    <lineage>
        <taxon>Bacteria</taxon>
        <taxon>Pseudomonadati</taxon>
        <taxon>Pseudomonadota</taxon>
        <taxon>Betaproteobacteria</taxon>
        <taxon>Burkholderiales</taxon>
        <taxon>Comamonadaceae</taxon>
        <taxon>Variovorax</taxon>
    </lineage>
</organism>
<keyword evidence="2" id="KW-0805">Transcription regulation</keyword>
<dbReference type="EMBL" id="JBBKZU010000003">
    <property type="protein sequence ID" value="MEJ8811319.1"/>
    <property type="molecule type" value="Genomic_DNA"/>
</dbReference>
<keyword evidence="3" id="KW-0238">DNA-binding</keyword>
<dbReference type="SUPFAM" id="SSF53850">
    <property type="entry name" value="Periplasmic binding protein-like II"/>
    <property type="match status" value="1"/>
</dbReference>